<reference evidence="2 3" key="1">
    <citation type="submission" date="2020-02" db="EMBL/GenBank/DDBJ databases">
        <title>Draft genome sequence of two Spirosoma agri KCTC 52727 and Spirosoma terrae KCTC 52035.</title>
        <authorList>
            <person name="Rojas J."/>
            <person name="Ambika Manirajan B."/>
            <person name="Ratering S."/>
            <person name="Suarez C."/>
            <person name="Schnell S."/>
        </authorList>
    </citation>
    <scope>NUCLEOTIDE SEQUENCE [LARGE SCALE GENOMIC DNA]</scope>
    <source>
        <strain evidence="2 3">KCTC 52727</strain>
    </source>
</reference>
<gene>
    <name evidence="2" type="ORF">GK091_06135</name>
</gene>
<evidence type="ECO:0000259" key="1">
    <source>
        <dbReference type="Pfam" id="PF01872"/>
    </source>
</evidence>
<dbReference type="InterPro" id="IPR024072">
    <property type="entry name" value="DHFR-like_dom_sf"/>
</dbReference>
<dbReference type="GO" id="GO:0008703">
    <property type="term" value="F:5-amino-6-(5-phosphoribosylamino)uracil reductase activity"/>
    <property type="evidence" value="ECO:0007669"/>
    <property type="project" value="InterPro"/>
</dbReference>
<keyword evidence="3" id="KW-1185">Reference proteome</keyword>
<organism evidence="2 3">
    <name type="scientific">Spirosoma agri</name>
    <dbReference type="NCBI Taxonomy" id="1987381"/>
    <lineage>
        <taxon>Bacteria</taxon>
        <taxon>Pseudomonadati</taxon>
        <taxon>Bacteroidota</taxon>
        <taxon>Cytophagia</taxon>
        <taxon>Cytophagales</taxon>
        <taxon>Cytophagaceae</taxon>
        <taxon>Spirosoma</taxon>
    </lineage>
</organism>
<comment type="caution">
    <text evidence="2">The sequence shown here is derived from an EMBL/GenBank/DDBJ whole genome shotgun (WGS) entry which is preliminary data.</text>
</comment>
<dbReference type="PANTHER" id="PTHR38011">
    <property type="entry name" value="DIHYDROFOLATE REDUCTASE FAMILY PROTEIN (AFU_ORTHOLOGUE AFUA_8G06820)"/>
    <property type="match status" value="1"/>
</dbReference>
<dbReference type="Gene3D" id="3.40.430.10">
    <property type="entry name" value="Dihydrofolate Reductase, subunit A"/>
    <property type="match status" value="1"/>
</dbReference>
<protein>
    <submittedName>
        <fullName evidence="2">Dihydrofolate reductase family protein</fullName>
    </submittedName>
</protein>
<dbReference type="InterPro" id="IPR050765">
    <property type="entry name" value="Riboflavin_Biosynth_HTPR"/>
</dbReference>
<dbReference type="SUPFAM" id="SSF53597">
    <property type="entry name" value="Dihydrofolate reductase-like"/>
    <property type="match status" value="1"/>
</dbReference>
<name>A0A6M0IDT2_9BACT</name>
<dbReference type="AlphaFoldDB" id="A0A6M0IDT2"/>
<dbReference type="Pfam" id="PF01872">
    <property type="entry name" value="RibD_C"/>
    <property type="match status" value="1"/>
</dbReference>
<accession>A0A6M0IDT2</accession>
<proteinExistence type="predicted"/>
<dbReference type="Proteomes" id="UP000477386">
    <property type="component" value="Unassembled WGS sequence"/>
</dbReference>
<dbReference type="RefSeq" id="WP_164035713.1">
    <property type="nucleotide sequence ID" value="NZ_JAAGNZ010000001.1"/>
</dbReference>
<feature type="domain" description="Bacterial bifunctional deaminase-reductase C-terminal" evidence="1">
    <location>
        <begin position="2"/>
        <end position="181"/>
    </location>
</feature>
<dbReference type="InterPro" id="IPR002734">
    <property type="entry name" value="RibDG_C"/>
</dbReference>
<dbReference type="EMBL" id="JAAGNZ010000001">
    <property type="protein sequence ID" value="NEU66450.1"/>
    <property type="molecule type" value="Genomic_DNA"/>
</dbReference>
<evidence type="ECO:0000313" key="3">
    <source>
        <dbReference type="Proteomes" id="UP000477386"/>
    </source>
</evidence>
<dbReference type="PANTHER" id="PTHR38011:SF11">
    <property type="entry name" value="2,5-DIAMINO-6-RIBOSYLAMINO-4(3H)-PYRIMIDINONE 5'-PHOSPHATE REDUCTASE"/>
    <property type="match status" value="1"/>
</dbReference>
<sequence>MRKVKLQMQVSLDGFVAGPNGEMDWLVWNWDDELKKYVTELTEPVDCLLLGRVLAEGFIPTWASRAENPETADVSARRMSELPKVVFSKTLTNTDWKNTTLANGDLREDVNALKQRSGGDLMFYGGAGLASYFIQHNLIDEYHLFMNPVALGNGMAIFKNPENRLTLNLVKCQSFSCGIVLLVYEPKRD</sequence>
<dbReference type="GO" id="GO:0009231">
    <property type="term" value="P:riboflavin biosynthetic process"/>
    <property type="evidence" value="ECO:0007669"/>
    <property type="project" value="InterPro"/>
</dbReference>
<evidence type="ECO:0000313" key="2">
    <source>
        <dbReference type="EMBL" id="NEU66450.1"/>
    </source>
</evidence>